<organism evidence="3 4">
    <name type="scientific">Tilletia caries</name>
    <name type="common">wheat bunt fungus</name>
    <dbReference type="NCBI Taxonomy" id="13290"/>
    <lineage>
        <taxon>Eukaryota</taxon>
        <taxon>Fungi</taxon>
        <taxon>Dikarya</taxon>
        <taxon>Basidiomycota</taxon>
        <taxon>Ustilaginomycotina</taxon>
        <taxon>Exobasidiomycetes</taxon>
        <taxon>Tilletiales</taxon>
        <taxon>Tilletiaceae</taxon>
        <taxon>Tilletia</taxon>
    </lineage>
</organism>
<feature type="region of interest" description="Disordered" evidence="2">
    <location>
        <begin position="743"/>
        <end position="775"/>
    </location>
</feature>
<name>A0A8T8SLL7_9BASI</name>
<comment type="caution">
    <text evidence="3">The sequence shown here is derived from an EMBL/GenBank/DDBJ whole genome shotgun (WGS) entry which is preliminary data.</text>
</comment>
<dbReference type="SUPFAM" id="SSF47823">
    <property type="entry name" value="lambda integrase-like, N-terminal domain"/>
    <property type="match status" value="1"/>
</dbReference>
<evidence type="ECO:0000313" key="4">
    <source>
        <dbReference type="Proteomes" id="UP000077671"/>
    </source>
</evidence>
<evidence type="ECO:0008006" key="5">
    <source>
        <dbReference type="Google" id="ProtNLM"/>
    </source>
</evidence>
<evidence type="ECO:0000256" key="2">
    <source>
        <dbReference type="SAM" id="MobiDB-lite"/>
    </source>
</evidence>
<feature type="compositionally biased region" description="Low complexity" evidence="2">
    <location>
        <begin position="598"/>
        <end position="607"/>
    </location>
</feature>
<proteinExistence type="predicted"/>
<gene>
    <name evidence="3" type="ORF">A4X03_0g7910</name>
</gene>
<dbReference type="AlphaFoldDB" id="A0A8T8SLL7"/>
<accession>A0A8T8SLL7</accession>
<dbReference type="Proteomes" id="UP000077671">
    <property type="component" value="Unassembled WGS sequence"/>
</dbReference>
<feature type="compositionally biased region" description="Pro residues" evidence="2">
    <location>
        <begin position="751"/>
        <end position="765"/>
    </location>
</feature>
<dbReference type="Gene3D" id="1.10.150.130">
    <property type="match status" value="1"/>
</dbReference>
<dbReference type="EMBL" id="LWDD02002087">
    <property type="protein sequence ID" value="KAE8242970.1"/>
    <property type="molecule type" value="Genomic_DNA"/>
</dbReference>
<evidence type="ECO:0000313" key="3">
    <source>
        <dbReference type="EMBL" id="KAE8242970.1"/>
    </source>
</evidence>
<reference evidence="3" key="2">
    <citation type="journal article" date="2019" name="IMA Fungus">
        <title>Genome sequencing and comparison of five Tilletia species to identify candidate genes for the detection of regulated species infecting wheat.</title>
        <authorList>
            <person name="Nguyen H.D.T."/>
            <person name="Sultana T."/>
            <person name="Kesanakurti P."/>
            <person name="Hambleton S."/>
        </authorList>
    </citation>
    <scope>NUCLEOTIDE SEQUENCE</scope>
    <source>
        <strain evidence="3">DAOMC 238032</strain>
    </source>
</reference>
<reference evidence="3" key="1">
    <citation type="submission" date="2016-04" db="EMBL/GenBank/DDBJ databases">
        <authorList>
            <person name="Nguyen H.D."/>
            <person name="Kesanakurti P."/>
            <person name="Cullis J."/>
            <person name="Levesque C.A."/>
            <person name="Hambleton S."/>
        </authorList>
    </citation>
    <scope>NUCLEOTIDE SEQUENCE</scope>
    <source>
        <strain evidence="3">DAOMC 238032</strain>
    </source>
</reference>
<dbReference type="PANTHER" id="PTHR33050">
    <property type="entry name" value="REVERSE TRANSCRIPTASE DOMAIN-CONTAINING PROTEIN"/>
    <property type="match status" value="1"/>
</dbReference>
<dbReference type="PANTHER" id="PTHR33050:SF7">
    <property type="entry name" value="RIBONUCLEASE H"/>
    <property type="match status" value="1"/>
</dbReference>
<evidence type="ECO:0000256" key="1">
    <source>
        <dbReference type="ARBA" id="ARBA00023125"/>
    </source>
</evidence>
<feature type="region of interest" description="Disordered" evidence="2">
    <location>
        <begin position="572"/>
        <end position="609"/>
    </location>
</feature>
<sequence>MEPRPALPEPVAADHHLTLGSIGWSKRTPLDAVYFEAELRRHGLLSRYPSLCSDLADGFRIGIPTISSTTTFSNHGSARSHPHVLSAAIARELDAGRYQGPFSAAQLQLLLGPFQTSPLGLVPKGSDDWRVIQDFSWPRDGNSINSHLSSNDWPTTWGASRDVVHTLLSLPVSAQGAVRDVANAFRLVPLHPSQWPGIVVRGLDDRFYIDQFLGFGLAPATGVWGRVADALADILRAHGIGPILKWVDDFLFLSVPLQDLPLVNQLRRQAAESIVERRTRGGVAYFADGEGKEHVEDYHFPLQNLSALRPTELVTSLSTISAISDPLGIPWKSEKDVDFCSAPVYIGFTWYIAERCVALPDSKRLKYLAALADWGQQPRQNLRAAQKLFGRLQHASFVVQQGRKRLGYLRRFVASLSHLSPHQRHRPGKQVAKDMAWWTSALSRPDLRRSFAKDDVFDKRFVACDASTTHGIGVVVDGAELFIPVTIGTRPSWRHSRVSVISKRHTTLKWYPSWFPARQTLPMDPLEVVAPHLRNFVVQVSIPQYGRSLDDRTWGALQPILSSTFASTSTSRATSFAPASAPRPPLPPPPARPPTTPPASASAATRTTSKRRLPVAAGGYLEVPAALRLLDWVPPGSSLLSARDPQQRRRVLAAAWAESTLATYGTGLLRWLLWCEQHALPASARFPAHVGDVVDFIESVAGHFSGGSIRNWVSGLRAWHAIHGSALDTVHLRIVTALRGADRLTPESSKKPPPSTISPSPPLGDPAPCSTRQSA</sequence>
<keyword evidence="1" id="KW-0238">DNA-binding</keyword>
<dbReference type="InterPro" id="IPR010998">
    <property type="entry name" value="Integrase_recombinase_N"/>
</dbReference>
<dbReference type="GO" id="GO:0003677">
    <property type="term" value="F:DNA binding"/>
    <property type="evidence" value="ECO:0007669"/>
    <property type="project" value="UniProtKB-KW"/>
</dbReference>
<protein>
    <recommendedName>
        <fullName evidence="5">Reverse transcriptase domain-containing protein</fullName>
    </recommendedName>
</protein>
<feature type="compositionally biased region" description="Pro residues" evidence="2">
    <location>
        <begin position="581"/>
        <end position="597"/>
    </location>
</feature>
<dbReference type="InterPro" id="IPR052055">
    <property type="entry name" value="Hepadnavirus_pol/RT"/>
</dbReference>